<comment type="caution">
    <text evidence="2">The sequence shown here is derived from an EMBL/GenBank/DDBJ whole genome shotgun (WGS) entry which is preliminary data.</text>
</comment>
<sequence length="267" mass="29981">MKAFRGLMWRPLHRQEPYVRRLAPEYLFRSLMDLPASVVENDTSENQESEKMLSEGCGSTISFQEKTAEIKTHAMAVIEDENQESEKMVSEGCGSTISFEEKTAEVKAHARAVVEDENQESEKMMSEGCGSTISFQEKKAEIETHARVVVEDVNSLLKEEHEFRTDIMAGVSNSRNTELRGNGKDISSEILDVQNDQRSDKLHECKDTHSSGMDVVRDATKENLRKAEDTTSGRTMYDKVKQKVAEASNGSGYEPDLARSMKDKSGK</sequence>
<feature type="region of interest" description="Disordered" evidence="1">
    <location>
        <begin position="245"/>
        <end position="267"/>
    </location>
</feature>
<evidence type="ECO:0000256" key="1">
    <source>
        <dbReference type="SAM" id="MobiDB-lite"/>
    </source>
</evidence>
<feature type="region of interest" description="Disordered" evidence="1">
    <location>
        <begin position="220"/>
        <end position="239"/>
    </location>
</feature>
<organism evidence="2 3">
    <name type="scientific">Ceratopteris richardii</name>
    <name type="common">Triangle waterfern</name>
    <dbReference type="NCBI Taxonomy" id="49495"/>
    <lineage>
        <taxon>Eukaryota</taxon>
        <taxon>Viridiplantae</taxon>
        <taxon>Streptophyta</taxon>
        <taxon>Embryophyta</taxon>
        <taxon>Tracheophyta</taxon>
        <taxon>Polypodiopsida</taxon>
        <taxon>Polypodiidae</taxon>
        <taxon>Polypodiales</taxon>
        <taxon>Pteridineae</taxon>
        <taxon>Pteridaceae</taxon>
        <taxon>Parkerioideae</taxon>
        <taxon>Ceratopteris</taxon>
    </lineage>
</organism>
<protein>
    <submittedName>
        <fullName evidence="2">Uncharacterized protein</fullName>
    </submittedName>
</protein>
<evidence type="ECO:0000313" key="2">
    <source>
        <dbReference type="EMBL" id="KAH7438795.1"/>
    </source>
</evidence>
<evidence type="ECO:0000313" key="3">
    <source>
        <dbReference type="Proteomes" id="UP000825935"/>
    </source>
</evidence>
<gene>
    <name evidence="2" type="ORF">KP509_04G031700</name>
</gene>
<reference evidence="2" key="1">
    <citation type="submission" date="2021-08" db="EMBL/GenBank/DDBJ databases">
        <title>WGS assembly of Ceratopteris richardii.</title>
        <authorList>
            <person name="Marchant D.B."/>
            <person name="Chen G."/>
            <person name="Jenkins J."/>
            <person name="Shu S."/>
            <person name="Leebens-Mack J."/>
            <person name="Grimwood J."/>
            <person name="Schmutz J."/>
            <person name="Soltis P."/>
            <person name="Soltis D."/>
            <person name="Chen Z.-H."/>
        </authorList>
    </citation>
    <scope>NUCLEOTIDE SEQUENCE</scope>
    <source>
        <strain evidence="2">Whitten #5841</strain>
        <tissue evidence="2">Leaf</tissue>
    </source>
</reference>
<dbReference type="Proteomes" id="UP000825935">
    <property type="component" value="Chromosome 4"/>
</dbReference>
<name>A0A8T2UZ26_CERRI</name>
<dbReference type="AlphaFoldDB" id="A0A8T2UZ26"/>
<feature type="compositionally biased region" description="Basic and acidic residues" evidence="1">
    <location>
        <begin position="256"/>
        <end position="267"/>
    </location>
</feature>
<keyword evidence="3" id="KW-1185">Reference proteome</keyword>
<dbReference type="EMBL" id="CM035409">
    <property type="protein sequence ID" value="KAH7438795.1"/>
    <property type="molecule type" value="Genomic_DNA"/>
</dbReference>
<accession>A0A8T2UZ26</accession>
<proteinExistence type="predicted"/>